<protein>
    <recommendedName>
        <fullName evidence="1">Immunity protein Imm33 domain-containing protein</fullName>
    </recommendedName>
</protein>
<dbReference type="EMBL" id="CADCSU010000091">
    <property type="protein sequence ID" value="CAA9199055.1"/>
    <property type="molecule type" value="Genomic_DNA"/>
</dbReference>
<organism evidence="2 3">
    <name type="scientific">Flavobacterium bizetiae</name>
    <dbReference type="NCBI Taxonomy" id="2704140"/>
    <lineage>
        <taxon>Bacteria</taxon>
        <taxon>Pseudomonadati</taxon>
        <taxon>Bacteroidota</taxon>
        <taxon>Flavobacteriia</taxon>
        <taxon>Flavobacteriales</taxon>
        <taxon>Flavobacteriaceae</taxon>
        <taxon>Flavobacterium</taxon>
    </lineage>
</organism>
<gene>
    <name evidence="2" type="ORF">FLA105534_02388</name>
</gene>
<dbReference type="RefSeq" id="WP_173970986.1">
    <property type="nucleotide sequence ID" value="NZ_CADCSU010000091.1"/>
</dbReference>
<dbReference type="Pfam" id="PF09951">
    <property type="entry name" value="Imm33"/>
    <property type="match status" value="1"/>
</dbReference>
<sequence>MKFFKKKKNKEEDNFNDFPPIGGLMVSKMVVDKNIKPGFLYREKRTRPEDSGWRIFTGFESPEYNDDPENIGIYNPSTILKIDPSLKDILLKGVGSVYEREKDDSEWYKVTDFELEDDYMTTHRLTEDWTIEINNLFERTIEEDGTLYYTTGDKSIRLIIWNSEKNKEELYEEQKQDIENRDQTKSKTLDKFEFSDNKASRIGYIIEENNERKTYFVLFGFSIIDKEVIQSAFYFDEKADFDWALNTWKNIKLLPSSLK</sequence>
<dbReference type="AlphaFoldDB" id="A0A6J4GJJ4"/>
<feature type="domain" description="Immunity protein Imm33" evidence="1">
    <location>
        <begin position="25"/>
        <end position="110"/>
    </location>
</feature>
<name>A0A6J4GJJ4_9FLAO</name>
<dbReference type="PANTHER" id="PTHR38743">
    <property type="entry name" value="SIMILAR TO GLYOXYLASE I FAMILY PROTEIN"/>
    <property type="match status" value="1"/>
</dbReference>
<accession>A0A6J4GJJ4</accession>
<dbReference type="Proteomes" id="UP000479938">
    <property type="component" value="Unassembled WGS sequence"/>
</dbReference>
<keyword evidence="3" id="KW-1185">Reference proteome</keyword>
<dbReference type="PANTHER" id="PTHR38743:SF2">
    <property type="entry name" value="DUF2185 DOMAIN-CONTAINING PROTEIN"/>
    <property type="match status" value="1"/>
</dbReference>
<dbReference type="InterPro" id="IPR018689">
    <property type="entry name" value="Imm33_dom"/>
</dbReference>
<evidence type="ECO:0000313" key="2">
    <source>
        <dbReference type="EMBL" id="CAA9199055.1"/>
    </source>
</evidence>
<proteinExistence type="predicted"/>
<reference evidence="2 3" key="1">
    <citation type="submission" date="2020-02" db="EMBL/GenBank/DDBJ databases">
        <authorList>
            <person name="Criscuolo A."/>
        </authorList>
    </citation>
    <scope>NUCLEOTIDE SEQUENCE [LARGE SCALE GENOMIC DNA]</scope>
    <source>
        <strain evidence="2">CIP105534</strain>
    </source>
</reference>
<evidence type="ECO:0000313" key="3">
    <source>
        <dbReference type="Proteomes" id="UP000479938"/>
    </source>
</evidence>
<evidence type="ECO:0000259" key="1">
    <source>
        <dbReference type="Pfam" id="PF09951"/>
    </source>
</evidence>